<dbReference type="PANTHER" id="PTHR32015">
    <property type="entry name" value="FASTING INDUCED LIPASE"/>
    <property type="match status" value="1"/>
</dbReference>
<evidence type="ECO:0000313" key="2">
    <source>
        <dbReference type="EMBL" id="CAB3406309.1"/>
    </source>
</evidence>
<protein>
    <submittedName>
        <fullName evidence="2">Uncharacterized protein</fullName>
    </submittedName>
</protein>
<dbReference type="GO" id="GO:0016298">
    <property type="term" value="F:lipase activity"/>
    <property type="evidence" value="ECO:0007669"/>
    <property type="project" value="TreeGrafter"/>
</dbReference>
<accession>A0A8S1F674</accession>
<proteinExistence type="predicted"/>
<dbReference type="GO" id="GO:0016042">
    <property type="term" value="P:lipid catabolic process"/>
    <property type="evidence" value="ECO:0007669"/>
    <property type="project" value="InterPro"/>
</dbReference>
<evidence type="ECO:0000256" key="1">
    <source>
        <dbReference type="SAM" id="SignalP"/>
    </source>
</evidence>
<reference evidence="2 3" key="1">
    <citation type="submission" date="2020-04" db="EMBL/GenBank/DDBJ databases">
        <authorList>
            <person name="Laetsch R D."/>
            <person name="Stevens L."/>
            <person name="Kumar S."/>
            <person name="Blaxter L. M."/>
        </authorList>
    </citation>
    <scope>NUCLEOTIDE SEQUENCE [LARGE SCALE GENOMIC DNA]</scope>
</reference>
<dbReference type="InterPro" id="IPR002918">
    <property type="entry name" value="Lipase_EstA/Esterase_EstB"/>
</dbReference>
<organism evidence="2 3">
    <name type="scientific">Caenorhabditis bovis</name>
    <dbReference type="NCBI Taxonomy" id="2654633"/>
    <lineage>
        <taxon>Eukaryota</taxon>
        <taxon>Metazoa</taxon>
        <taxon>Ecdysozoa</taxon>
        <taxon>Nematoda</taxon>
        <taxon>Chromadorea</taxon>
        <taxon>Rhabditida</taxon>
        <taxon>Rhabditina</taxon>
        <taxon>Rhabditomorpha</taxon>
        <taxon>Rhabditoidea</taxon>
        <taxon>Rhabditidae</taxon>
        <taxon>Peloderinae</taxon>
        <taxon>Caenorhabditis</taxon>
    </lineage>
</organism>
<dbReference type="OrthoDB" id="5821855at2759"/>
<comment type="caution">
    <text evidence="2">The sequence shown here is derived from an EMBL/GenBank/DDBJ whole genome shotgun (WGS) entry which is preliminary data.</text>
</comment>
<dbReference type="EMBL" id="CADEPM010000005">
    <property type="protein sequence ID" value="CAB3406309.1"/>
    <property type="molecule type" value="Genomic_DNA"/>
</dbReference>
<keyword evidence="1" id="KW-0732">Signal</keyword>
<dbReference type="InterPro" id="IPR029058">
    <property type="entry name" value="AB_hydrolase_fold"/>
</dbReference>
<dbReference type="Gene3D" id="3.40.50.1820">
    <property type="entry name" value="alpha/beta hydrolase"/>
    <property type="match status" value="1"/>
</dbReference>
<name>A0A8S1F674_9PELO</name>
<dbReference type="Proteomes" id="UP000494206">
    <property type="component" value="Unassembled WGS sequence"/>
</dbReference>
<gene>
    <name evidence="2" type="ORF">CBOVIS_LOCUS8395</name>
</gene>
<dbReference type="FunFam" id="3.40.50.1820:FF:000191">
    <property type="entry name" value="LIPaSe related"/>
    <property type="match status" value="1"/>
</dbReference>
<sequence length="328" mass="36584">MQKLVPLIASLISLISAKQFGPITPHFEQWLNSNGYENFEFPRDDMDDYGSFGGKLSDWDPNMSPNVPIVFFHGNSDAALTANNFSTGWTNTVKYLLGKGYTMADLYATSWGDTNTTQAIFRDHDCVTVYRLRKFVESVLEYTRSPKIDILSHSMGVTLARKVIQGGFIAAADGSCNIGKPLNHRIRVLIGIAGANYGLCNCVGHGEGLIWPTCNSQNGLWPGETCADDRSSSLCGEYPQAAPCNGPHYSRFLMDMNNNKQKPAEAVFSMWSESDLLIGWENMVWGRPTSEIPFSQGNKIYKNYTHMEIKELTAGDQYYILKNLEVPE</sequence>
<dbReference type="AlphaFoldDB" id="A0A8S1F674"/>
<feature type="chain" id="PRO_5035950088" evidence="1">
    <location>
        <begin position="18"/>
        <end position="328"/>
    </location>
</feature>
<keyword evidence="3" id="KW-1185">Reference proteome</keyword>
<dbReference type="PANTHER" id="PTHR32015:SF2">
    <property type="entry name" value="LIPASE"/>
    <property type="match status" value="1"/>
</dbReference>
<dbReference type="SUPFAM" id="SSF53474">
    <property type="entry name" value="alpha/beta-Hydrolases"/>
    <property type="match status" value="1"/>
</dbReference>
<dbReference type="Pfam" id="PF01674">
    <property type="entry name" value="Lipase_2"/>
    <property type="match status" value="1"/>
</dbReference>
<feature type="signal peptide" evidence="1">
    <location>
        <begin position="1"/>
        <end position="17"/>
    </location>
</feature>
<evidence type="ECO:0000313" key="3">
    <source>
        <dbReference type="Proteomes" id="UP000494206"/>
    </source>
</evidence>